<reference evidence="3" key="1">
    <citation type="journal article" date="2020" name="Int. J. Syst. Evol. Microbiol.">
        <title>Alteromonas alba sp. nov., a marine bacterium isolated from the seawater of the West Pacific Ocean.</title>
        <authorList>
            <person name="Sun C."/>
            <person name="Wu Y.-H."/>
            <person name="Xamxidin M."/>
            <person name="Cheng H."/>
            <person name="Xu X.-W."/>
        </authorList>
    </citation>
    <scope>NUCLEOTIDE SEQUENCE [LARGE SCALE GENOMIC DNA]</scope>
    <source>
        <strain evidence="3">190</strain>
    </source>
</reference>
<dbReference type="RefSeq" id="WP_105933036.1">
    <property type="nucleotide sequence ID" value="NZ_PVNP01000013.1"/>
</dbReference>
<comment type="similarity">
    <text evidence="1">Belongs to the UPF0270 family.</text>
</comment>
<name>A0A2S9VFL1_9ALTE</name>
<evidence type="ECO:0000256" key="1">
    <source>
        <dbReference type="ARBA" id="ARBA00006450"/>
    </source>
</evidence>
<dbReference type="InterPro" id="IPR010648">
    <property type="entry name" value="UPF0270"/>
</dbReference>
<evidence type="ECO:0000313" key="2">
    <source>
        <dbReference type="EMBL" id="PRO75229.1"/>
    </source>
</evidence>
<dbReference type="PIRSF" id="PIRSF006169">
    <property type="entry name" value="UCP006169"/>
    <property type="match status" value="1"/>
</dbReference>
<sequence>MIIPIDELAPDTLNNIAREFVLREGTDYGEIEAAFADKVEQVIAKLKNGEAILVYSELHETVDIRPADSYQPGGEE</sequence>
<dbReference type="NCBIfam" id="NF003438">
    <property type="entry name" value="PRK04966.1"/>
    <property type="match status" value="1"/>
</dbReference>
<dbReference type="EMBL" id="PVNP01000013">
    <property type="protein sequence ID" value="PRO75229.1"/>
    <property type="molecule type" value="Genomic_DNA"/>
</dbReference>
<evidence type="ECO:0000313" key="3">
    <source>
        <dbReference type="Proteomes" id="UP000238949"/>
    </source>
</evidence>
<dbReference type="Gene3D" id="1.10.10.610">
    <property type="entry name" value="YehU-like"/>
    <property type="match status" value="1"/>
</dbReference>
<protein>
    <recommendedName>
        <fullName evidence="4">YheU family protein</fullName>
    </recommendedName>
</protein>
<dbReference type="Proteomes" id="UP000238949">
    <property type="component" value="Unassembled WGS sequence"/>
</dbReference>
<proteinExistence type="inferred from homology"/>
<organism evidence="2 3">
    <name type="scientific">Alteromonas alba</name>
    <dbReference type="NCBI Taxonomy" id="2079529"/>
    <lineage>
        <taxon>Bacteria</taxon>
        <taxon>Pseudomonadati</taxon>
        <taxon>Pseudomonadota</taxon>
        <taxon>Gammaproteobacteria</taxon>
        <taxon>Alteromonadales</taxon>
        <taxon>Alteromonadaceae</taxon>
        <taxon>Alteromonas/Salinimonas group</taxon>
        <taxon>Alteromonas</taxon>
    </lineage>
</organism>
<dbReference type="InterPro" id="IPR036685">
    <property type="entry name" value="YehU-like_sf"/>
</dbReference>
<gene>
    <name evidence="2" type="ORF">C6Y40_01695</name>
</gene>
<keyword evidence="3" id="KW-1185">Reference proteome</keyword>
<dbReference type="Pfam" id="PF06794">
    <property type="entry name" value="UPF0270"/>
    <property type="match status" value="1"/>
</dbReference>
<dbReference type="OrthoDB" id="6120729at2"/>
<accession>A0A2S9VFL1</accession>
<dbReference type="AlphaFoldDB" id="A0A2S9VFL1"/>
<evidence type="ECO:0008006" key="4">
    <source>
        <dbReference type="Google" id="ProtNLM"/>
    </source>
</evidence>
<dbReference type="SUPFAM" id="SSF118001">
    <property type="entry name" value="YehU-like"/>
    <property type="match status" value="1"/>
</dbReference>
<comment type="caution">
    <text evidence="2">The sequence shown here is derived from an EMBL/GenBank/DDBJ whole genome shotgun (WGS) entry which is preliminary data.</text>
</comment>